<dbReference type="InterPro" id="IPR050832">
    <property type="entry name" value="Bact_Acetyltransf"/>
</dbReference>
<dbReference type="SUPFAM" id="SSF55729">
    <property type="entry name" value="Acyl-CoA N-acyltransferases (Nat)"/>
    <property type="match status" value="1"/>
</dbReference>
<keyword evidence="2 4" id="KW-0012">Acyltransferase</keyword>
<dbReference type="PANTHER" id="PTHR43877:SF5">
    <property type="entry name" value="BLL8307 PROTEIN"/>
    <property type="match status" value="1"/>
</dbReference>
<feature type="domain" description="N-acetyltransferase" evidence="3">
    <location>
        <begin position="1"/>
        <end position="149"/>
    </location>
</feature>
<dbReference type="EC" id="2.3.-.-" evidence="4"/>
<dbReference type="EMBL" id="JBHTKR010000003">
    <property type="protein sequence ID" value="MFD1194573.1"/>
    <property type="molecule type" value="Genomic_DNA"/>
</dbReference>
<comment type="caution">
    <text evidence="4">The sequence shown here is derived from an EMBL/GenBank/DDBJ whole genome shotgun (WGS) entry which is preliminary data.</text>
</comment>
<proteinExistence type="predicted"/>
<dbReference type="CDD" id="cd04301">
    <property type="entry name" value="NAT_SF"/>
    <property type="match status" value="1"/>
</dbReference>
<dbReference type="RefSeq" id="WP_380790220.1">
    <property type="nucleotide sequence ID" value="NZ_JBHTKR010000003.1"/>
</dbReference>
<accession>A0ABW3TC00</accession>
<reference evidence="5" key="1">
    <citation type="journal article" date="2019" name="Int. J. Syst. Evol. Microbiol.">
        <title>The Global Catalogue of Microorganisms (GCM) 10K type strain sequencing project: providing services to taxonomists for standard genome sequencing and annotation.</title>
        <authorList>
            <consortium name="The Broad Institute Genomics Platform"/>
            <consortium name="The Broad Institute Genome Sequencing Center for Infectious Disease"/>
            <person name="Wu L."/>
            <person name="Ma J."/>
        </authorList>
    </citation>
    <scope>NUCLEOTIDE SEQUENCE [LARGE SCALE GENOMIC DNA]</scope>
    <source>
        <strain evidence="5">CCUG 55328</strain>
    </source>
</reference>
<dbReference type="Proteomes" id="UP001597151">
    <property type="component" value="Unassembled WGS sequence"/>
</dbReference>
<dbReference type="Pfam" id="PF00583">
    <property type="entry name" value="Acetyltransf_1"/>
    <property type="match status" value="1"/>
</dbReference>
<evidence type="ECO:0000313" key="4">
    <source>
        <dbReference type="EMBL" id="MFD1194573.1"/>
    </source>
</evidence>
<protein>
    <submittedName>
        <fullName evidence="4">GNAT family N-acetyltransferase</fullName>
        <ecNumber evidence="4">2.3.-.-</ecNumber>
    </submittedName>
</protein>
<evidence type="ECO:0000259" key="3">
    <source>
        <dbReference type="PROSITE" id="PS51186"/>
    </source>
</evidence>
<dbReference type="Gene3D" id="3.40.630.30">
    <property type="match status" value="1"/>
</dbReference>
<dbReference type="PANTHER" id="PTHR43877">
    <property type="entry name" value="AMINOALKYLPHOSPHONATE N-ACETYLTRANSFERASE-RELATED-RELATED"/>
    <property type="match status" value="1"/>
</dbReference>
<dbReference type="PROSITE" id="PS51186">
    <property type="entry name" value="GNAT"/>
    <property type="match status" value="1"/>
</dbReference>
<evidence type="ECO:0000256" key="1">
    <source>
        <dbReference type="ARBA" id="ARBA00022679"/>
    </source>
</evidence>
<dbReference type="InterPro" id="IPR000182">
    <property type="entry name" value="GNAT_dom"/>
</dbReference>
<keyword evidence="1 4" id="KW-0808">Transferase</keyword>
<evidence type="ECO:0000313" key="5">
    <source>
        <dbReference type="Proteomes" id="UP001597151"/>
    </source>
</evidence>
<dbReference type="GO" id="GO:0016746">
    <property type="term" value="F:acyltransferase activity"/>
    <property type="evidence" value="ECO:0007669"/>
    <property type="project" value="UniProtKB-KW"/>
</dbReference>
<keyword evidence="5" id="KW-1185">Reference proteome</keyword>
<dbReference type="InterPro" id="IPR016181">
    <property type="entry name" value="Acyl_CoA_acyltransferase"/>
</dbReference>
<gene>
    <name evidence="4" type="ORF">ACFQ3C_07815</name>
</gene>
<organism evidence="4 5">
    <name type="scientific">Seohaeicola saemankumensis</name>
    <dbReference type="NCBI Taxonomy" id="481181"/>
    <lineage>
        <taxon>Bacteria</taxon>
        <taxon>Pseudomonadati</taxon>
        <taxon>Pseudomonadota</taxon>
        <taxon>Alphaproteobacteria</taxon>
        <taxon>Rhodobacterales</taxon>
        <taxon>Roseobacteraceae</taxon>
        <taxon>Seohaeicola</taxon>
    </lineage>
</organism>
<sequence>MQIRPGDPREPGALACLQASHALMESLFPPEDNHYLSVDALRVPGISFFVAEDGARILGTVALADKGAYGEVKSMFVAPEARGRGVARALLAHIEGVARRKGLAMLRLETGNLLEAAITLYTAQGFAPCGAFGEYAVNGTSVFMEKSLG</sequence>
<name>A0ABW3TC00_9RHOB</name>
<evidence type="ECO:0000256" key="2">
    <source>
        <dbReference type="ARBA" id="ARBA00023315"/>
    </source>
</evidence>